<proteinExistence type="predicted"/>
<dbReference type="InterPro" id="IPR036236">
    <property type="entry name" value="Znf_C2H2_sf"/>
</dbReference>
<dbReference type="GO" id="GO:0008270">
    <property type="term" value="F:zinc ion binding"/>
    <property type="evidence" value="ECO:0007669"/>
    <property type="project" value="UniProtKB-KW"/>
</dbReference>
<comment type="subcellular location">
    <subcellularLocation>
        <location evidence="1">Nucleus</location>
    </subcellularLocation>
</comment>
<dbReference type="EnsemblMetazoa" id="CapteT31914">
    <property type="protein sequence ID" value="CapteP31914"/>
    <property type="gene ID" value="CapteG31914"/>
</dbReference>
<dbReference type="EMBL" id="KB298383">
    <property type="protein sequence ID" value="ELU09268.1"/>
    <property type="molecule type" value="Genomic_DNA"/>
</dbReference>
<gene>
    <name evidence="9" type="ORF">CAPTEDRAFT_31914</name>
</gene>
<evidence type="ECO:0000256" key="2">
    <source>
        <dbReference type="ARBA" id="ARBA00022723"/>
    </source>
</evidence>
<keyword evidence="6" id="KW-0539">Nucleus</keyword>
<evidence type="ECO:0000256" key="4">
    <source>
        <dbReference type="ARBA" id="ARBA00022771"/>
    </source>
</evidence>
<dbReference type="InterPro" id="IPR013087">
    <property type="entry name" value="Znf_C2H2_type"/>
</dbReference>
<keyword evidence="4 7" id="KW-0863">Zinc-finger</keyword>
<evidence type="ECO:0000256" key="7">
    <source>
        <dbReference type="PROSITE-ProRule" id="PRU00042"/>
    </source>
</evidence>
<keyword evidence="5" id="KW-0862">Zinc</keyword>
<dbReference type="PANTHER" id="PTHR24394:SF29">
    <property type="entry name" value="MYONEURIN"/>
    <property type="match status" value="1"/>
</dbReference>
<evidence type="ECO:0000313" key="11">
    <source>
        <dbReference type="Proteomes" id="UP000014760"/>
    </source>
</evidence>
<dbReference type="OrthoDB" id="3437960at2759"/>
<feature type="domain" description="C2H2-type" evidence="8">
    <location>
        <begin position="27"/>
        <end position="53"/>
    </location>
</feature>
<dbReference type="GO" id="GO:0000981">
    <property type="term" value="F:DNA-binding transcription factor activity, RNA polymerase II-specific"/>
    <property type="evidence" value="ECO:0007669"/>
    <property type="project" value="TreeGrafter"/>
</dbReference>
<dbReference type="Proteomes" id="UP000014760">
    <property type="component" value="Unassembled WGS sequence"/>
</dbReference>
<dbReference type="SUPFAM" id="SSF57667">
    <property type="entry name" value="beta-beta-alpha zinc fingers"/>
    <property type="match status" value="1"/>
</dbReference>
<dbReference type="EMBL" id="AMQN01041818">
    <property type="status" value="NOT_ANNOTATED_CDS"/>
    <property type="molecule type" value="Genomic_DNA"/>
</dbReference>
<dbReference type="HOGENOM" id="CLU_002678_42_25_1"/>
<dbReference type="PROSITE" id="PS00028">
    <property type="entry name" value="ZINC_FINGER_C2H2_1"/>
    <property type="match status" value="1"/>
</dbReference>
<evidence type="ECO:0000313" key="9">
    <source>
        <dbReference type="EMBL" id="ELU09268.1"/>
    </source>
</evidence>
<dbReference type="OMA" id="INGKMEC"/>
<feature type="non-terminal residue" evidence="9">
    <location>
        <position position="53"/>
    </location>
</feature>
<keyword evidence="3" id="KW-0677">Repeat</keyword>
<evidence type="ECO:0000256" key="5">
    <source>
        <dbReference type="ARBA" id="ARBA00022833"/>
    </source>
</evidence>
<dbReference type="STRING" id="283909.R7USX5"/>
<dbReference type="Gene3D" id="3.30.160.60">
    <property type="entry name" value="Classic Zinc Finger"/>
    <property type="match status" value="2"/>
</dbReference>
<protein>
    <recommendedName>
        <fullName evidence="8">C2H2-type domain-containing protein</fullName>
    </recommendedName>
</protein>
<evidence type="ECO:0000259" key="8">
    <source>
        <dbReference type="PROSITE" id="PS50157"/>
    </source>
</evidence>
<reference evidence="11" key="1">
    <citation type="submission" date="2012-12" db="EMBL/GenBank/DDBJ databases">
        <authorList>
            <person name="Hellsten U."/>
            <person name="Grimwood J."/>
            <person name="Chapman J.A."/>
            <person name="Shapiro H."/>
            <person name="Aerts A."/>
            <person name="Otillar R.P."/>
            <person name="Terry A.Y."/>
            <person name="Boore J.L."/>
            <person name="Simakov O."/>
            <person name="Marletaz F."/>
            <person name="Cho S.-J."/>
            <person name="Edsinger-Gonzales E."/>
            <person name="Havlak P."/>
            <person name="Kuo D.-H."/>
            <person name="Larsson T."/>
            <person name="Lv J."/>
            <person name="Arendt D."/>
            <person name="Savage R."/>
            <person name="Osoegawa K."/>
            <person name="de Jong P."/>
            <person name="Lindberg D.R."/>
            <person name="Seaver E.C."/>
            <person name="Weisblat D.A."/>
            <person name="Putnam N.H."/>
            <person name="Grigoriev I.V."/>
            <person name="Rokhsar D.S."/>
        </authorList>
    </citation>
    <scope>NUCLEOTIDE SEQUENCE</scope>
    <source>
        <strain evidence="11">I ESC-2004</strain>
    </source>
</reference>
<name>R7USX5_CAPTE</name>
<dbReference type="PROSITE" id="PS50157">
    <property type="entry name" value="ZINC_FINGER_C2H2_2"/>
    <property type="match status" value="2"/>
</dbReference>
<dbReference type="FunFam" id="3.30.160.60:FF:001788">
    <property type="entry name" value="ras-responsive element-binding protein 1"/>
    <property type="match status" value="1"/>
</dbReference>
<dbReference type="PANTHER" id="PTHR24394">
    <property type="entry name" value="ZINC FINGER PROTEIN"/>
    <property type="match status" value="1"/>
</dbReference>
<evidence type="ECO:0000313" key="10">
    <source>
        <dbReference type="EnsemblMetazoa" id="CapteP31914"/>
    </source>
</evidence>
<evidence type="ECO:0000256" key="6">
    <source>
        <dbReference type="ARBA" id="ARBA00023242"/>
    </source>
</evidence>
<evidence type="ECO:0000256" key="1">
    <source>
        <dbReference type="ARBA" id="ARBA00004123"/>
    </source>
</evidence>
<sequence>CRLCKKKFTRGGHLKTHMLVQTGERPHECSVCKKTFIESGTMKKHLLTHTGEK</sequence>
<keyword evidence="2" id="KW-0479">Metal-binding</keyword>
<keyword evidence="11" id="KW-1185">Reference proteome</keyword>
<accession>R7USX5</accession>
<dbReference type="Pfam" id="PF00096">
    <property type="entry name" value="zf-C2H2"/>
    <property type="match status" value="2"/>
</dbReference>
<reference evidence="9 11" key="2">
    <citation type="journal article" date="2013" name="Nature">
        <title>Insights into bilaterian evolution from three spiralian genomes.</title>
        <authorList>
            <person name="Simakov O."/>
            <person name="Marletaz F."/>
            <person name="Cho S.J."/>
            <person name="Edsinger-Gonzales E."/>
            <person name="Havlak P."/>
            <person name="Hellsten U."/>
            <person name="Kuo D.H."/>
            <person name="Larsson T."/>
            <person name="Lv J."/>
            <person name="Arendt D."/>
            <person name="Savage R."/>
            <person name="Osoegawa K."/>
            <person name="de Jong P."/>
            <person name="Grimwood J."/>
            <person name="Chapman J.A."/>
            <person name="Shapiro H."/>
            <person name="Aerts A."/>
            <person name="Otillar R.P."/>
            <person name="Terry A.Y."/>
            <person name="Boore J.L."/>
            <person name="Grigoriev I.V."/>
            <person name="Lindberg D.R."/>
            <person name="Seaver E.C."/>
            <person name="Weisblat D.A."/>
            <person name="Putnam N.H."/>
            <person name="Rokhsar D.S."/>
        </authorList>
    </citation>
    <scope>NUCLEOTIDE SEQUENCE</scope>
    <source>
        <strain evidence="9 11">I ESC-2004</strain>
    </source>
</reference>
<evidence type="ECO:0000256" key="3">
    <source>
        <dbReference type="ARBA" id="ARBA00022737"/>
    </source>
</evidence>
<feature type="domain" description="C2H2-type" evidence="8">
    <location>
        <begin position="1"/>
        <end position="26"/>
    </location>
</feature>
<dbReference type="GO" id="GO:0005634">
    <property type="term" value="C:nucleus"/>
    <property type="evidence" value="ECO:0007669"/>
    <property type="project" value="UniProtKB-SubCell"/>
</dbReference>
<organism evidence="9">
    <name type="scientific">Capitella teleta</name>
    <name type="common">Polychaete worm</name>
    <dbReference type="NCBI Taxonomy" id="283909"/>
    <lineage>
        <taxon>Eukaryota</taxon>
        <taxon>Metazoa</taxon>
        <taxon>Spiralia</taxon>
        <taxon>Lophotrochozoa</taxon>
        <taxon>Annelida</taxon>
        <taxon>Polychaeta</taxon>
        <taxon>Sedentaria</taxon>
        <taxon>Scolecida</taxon>
        <taxon>Capitellidae</taxon>
        <taxon>Capitella</taxon>
    </lineage>
</organism>
<reference evidence="10" key="3">
    <citation type="submission" date="2015-06" db="UniProtKB">
        <authorList>
            <consortium name="EnsemblMetazoa"/>
        </authorList>
    </citation>
    <scope>IDENTIFICATION</scope>
</reference>
<dbReference type="AlphaFoldDB" id="R7USX5"/>
<feature type="non-terminal residue" evidence="9">
    <location>
        <position position="1"/>
    </location>
</feature>